<evidence type="ECO:0000313" key="8">
    <source>
        <dbReference type="EMBL" id="EEN59444.1"/>
    </source>
</evidence>
<dbReference type="GO" id="GO:0006457">
    <property type="term" value="P:protein folding"/>
    <property type="evidence" value="ECO:0007669"/>
    <property type="project" value="InterPro"/>
</dbReference>
<dbReference type="STRING" id="7739.C3YJY7"/>
<dbReference type="AlphaFoldDB" id="C3YJY7"/>
<evidence type="ECO:0000256" key="1">
    <source>
        <dbReference type="ARBA" id="ARBA00008045"/>
    </source>
</evidence>
<comment type="similarity">
    <text evidence="1">Belongs to the prefoldin subunit beta family.</text>
</comment>
<dbReference type="GO" id="GO:0051082">
    <property type="term" value="F:unfolded protein binding"/>
    <property type="evidence" value="ECO:0007669"/>
    <property type="project" value="InterPro"/>
</dbReference>
<dbReference type="Pfam" id="PF01920">
    <property type="entry name" value="Prefoldin_2"/>
    <property type="match status" value="1"/>
</dbReference>
<dbReference type="InParanoid" id="C3YJY7"/>
<feature type="region of interest" description="Disordered" evidence="7">
    <location>
        <begin position="129"/>
        <end position="155"/>
    </location>
</feature>
<dbReference type="eggNOG" id="KOG4098">
    <property type="taxonomic scope" value="Eukaryota"/>
</dbReference>
<dbReference type="GO" id="GO:0016272">
    <property type="term" value="C:prefoldin complex"/>
    <property type="evidence" value="ECO:0007669"/>
    <property type="project" value="InterPro"/>
</dbReference>
<protein>
    <recommendedName>
        <fullName evidence="5">Prefoldin subunit 2</fullName>
    </recommendedName>
</protein>
<dbReference type="Gene3D" id="1.10.287.370">
    <property type="match status" value="1"/>
</dbReference>
<dbReference type="CDD" id="cd23163">
    <property type="entry name" value="Prefoldin_2"/>
    <property type="match status" value="1"/>
</dbReference>
<dbReference type="InterPro" id="IPR002777">
    <property type="entry name" value="PFD_beta-like"/>
</dbReference>
<comment type="subunit">
    <text evidence="4">Heterohexamer of two PFD-alpha type and four PFD-beta type subunits. Component of the PAQosome complex which is responsible for the biogenesis of several protein complexes and which consists of R2TP complex members RUVBL1, RUVBL2, RPAP3 and PIH1D1, URI complex members PFDN2, PFDN6, PDRG1, UXT and URI1 as well as ASDURF, POLR2E and DNAAF10/WDR92. Interacts with URI1; the interaction is phosphorylation-dependent and occurs in a growth-dependent manner.</text>
</comment>
<evidence type="ECO:0000256" key="5">
    <source>
        <dbReference type="ARBA" id="ARBA00067448"/>
    </source>
</evidence>
<dbReference type="SUPFAM" id="SSF46579">
    <property type="entry name" value="Prefoldin"/>
    <property type="match status" value="1"/>
</dbReference>
<evidence type="ECO:0000256" key="6">
    <source>
        <dbReference type="SAM" id="Coils"/>
    </source>
</evidence>
<evidence type="ECO:0000256" key="3">
    <source>
        <dbReference type="ARBA" id="ARBA00024667"/>
    </source>
</evidence>
<name>C3YJY7_BRAFL</name>
<reference evidence="8" key="1">
    <citation type="journal article" date="2008" name="Nature">
        <title>The amphioxus genome and the evolution of the chordate karyotype.</title>
        <authorList>
            <consortium name="US DOE Joint Genome Institute (JGI-PGF)"/>
            <person name="Putnam N.H."/>
            <person name="Butts T."/>
            <person name="Ferrier D.E.K."/>
            <person name="Furlong R.F."/>
            <person name="Hellsten U."/>
            <person name="Kawashima T."/>
            <person name="Robinson-Rechavi M."/>
            <person name="Shoguchi E."/>
            <person name="Terry A."/>
            <person name="Yu J.-K."/>
            <person name="Benito-Gutierrez E.L."/>
            <person name="Dubchak I."/>
            <person name="Garcia-Fernandez J."/>
            <person name="Gibson-Brown J.J."/>
            <person name="Grigoriev I.V."/>
            <person name="Horton A.C."/>
            <person name="de Jong P.J."/>
            <person name="Jurka J."/>
            <person name="Kapitonov V.V."/>
            <person name="Kohara Y."/>
            <person name="Kuroki Y."/>
            <person name="Lindquist E."/>
            <person name="Lucas S."/>
            <person name="Osoegawa K."/>
            <person name="Pennacchio L.A."/>
            <person name="Salamov A.A."/>
            <person name="Satou Y."/>
            <person name="Sauka-Spengler T."/>
            <person name="Schmutz J."/>
            <person name="Shin-I T."/>
            <person name="Toyoda A."/>
            <person name="Bronner-Fraser M."/>
            <person name="Fujiyama A."/>
            <person name="Holland L.Z."/>
            <person name="Holland P.W.H."/>
            <person name="Satoh N."/>
            <person name="Rokhsar D.S."/>
        </authorList>
    </citation>
    <scope>NUCLEOTIDE SEQUENCE [LARGE SCALE GENOMIC DNA]</scope>
    <source>
        <strain evidence="8">S238N-H82</strain>
        <tissue evidence="8">Testes</tissue>
    </source>
</reference>
<evidence type="ECO:0000256" key="4">
    <source>
        <dbReference type="ARBA" id="ARBA00066061"/>
    </source>
</evidence>
<accession>C3YJY7</accession>
<feature type="coiled-coil region" evidence="6">
    <location>
        <begin position="46"/>
        <end position="123"/>
    </location>
</feature>
<keyword evidence="2" id="KW-0143">Chaperone</keyword>
<dbReference type="PANTHER" id="PTHR13303">
    <property type="entry name" value="PREFOLDIN SUBUNIT 2"/>
    <property type="match status" value="1"/>
</dbReference>
<evidence type="ECO:0000256" key="7">
    <source>
        <dbReference type="SAM" id="MobiDB-lite"/>
    </source>
</evidence>
<gene>
    <name evidence="8" type="ORF">BRAFLDRAFT_122586</name>
</gene>
<dbReference type="FunFam" id="1.10.287.370:FF:000002">
    <property type="entry name" value="Prefoldin subunit 2"/>
    <property type="match status" value="1"/>
</dbReference>
<evidence type="ECO:0000256" key="2">
    <source>
        <dbReference type="ARBA" id="ARBA00023186"/>
    </source>
</evidence>
<comment type="function">
    <text evidence="3">Binds specifically to cytosolic chaperonin (c-CPN) and transfers target proteins to it. Binds to nascent polypeptide chain and promotes folding in an environment in which there are many competing pathways for nonnative proteins.</text>
</comment>
<sequence length="155" mass="17279">MQVYINLQRDSTAAKVGNKQLKLSQEQVVAGFNQLREQQRAVASKCSELEMELNEHRLVVETLKDVDGDRKCFRMVGGVLVERTVKEVLPALEHNMEQLSKLIESLNAQVVAKGEELTKYREQYNIKIKGEDETSKGTDSGGGKEKSGTQGILVS</sequence>
<proteinExistence type="inferred from homology"/>
<dbReference type="EMBL" id="GG666520">
    <property type="protein sequence ID" value="EEN59444.1"/>
    <property type="molecule type" value="Genomic_DNA"/>
</dbReference>
<dbReference type="InterPro" id="IPR027235">
    <property type="entry name" value="PFD2"/>
</dbReference>
<keyword evidence="6" id="KW-0175">Coiled coil</keyword>
<organism>
    <name type="scientific">Branchiostoma floridae</name>
    <name type="common">Florida lancelet</name>
    <name type="synonym">Amphioxus</name>
    <dbReference type="NCBI Taxonomy" id="7739"/>
    <lineage>
        <taxon>Eukaryota</taxon>
        <taxon>Metazoa</taxon>
        <taxon>Chordata</taxon>
        <taxon>Cephalochordata</taxon>
        <taxon>Leptocardii</taxon>
        <taxon>Amphioxiformes</taxon>
        <taxon>Branchiostomatidae</taxon>
        <taxon>Branchiostoma</taxon>
    </lineage>
</organism>
<feature type="compositionally biased region" description="Basic and acidic residues" evidence="7">
    <location>
        <begin position="129"/>
        <end position="147"/>
    </location>
</feature>
<dbReference type="InterPro" id="IPR009053">
    <property type="entry name" value="Prefoldin"/>
</dbReference>